<keyword evidence="2" id="KW-0808">Transferase</keyword>
<keyword evidence="1" id="KW-1133">Transmembrane helix</keyword>
<sequence>MSRSDISFTYLLLLFISAAVLVTTFYYKEESLGLQLNTNINKTKAKNNIGHGPKVIDRIIANPEEQDQSLTASSTSYKLVNNIRMEQRIFTQGLEFINNTHLIISGGLYQKSFIGILGIDYTNEIKIGQGNEFGAVLVSRKNIDNQYFGEGATIFKGLVYQLTWKQRKVLVFGLQDLILKTEYSMPADIKEGWGITHDNDYLYISEGSNKIFAVQIVNGQLKVMKTIIVTQQIGQNLDINELELVGNYIYANNYQTNNILKIDKNSGSLMKTFDMSQLYEINRQSVISKGDSFAYSWINNVLNGIAYNKNTGRFFITGKQWDFIFDVELIDQ</sequence>
<reference evidence="2 3" key="1">
    <citation type="submission" date="2014-06" db="EMBL/GenBank/DDBJ databases">
        <authorList>
            <person name="Swart Estienne"/>
        </authorList>
    </citation>
    <scope>NUCLEOTIDE SEQUENCE [LARGE SCALE GENOMIC DNA]</scope>
    <source>
        <strain evidence="2 3">130c</strain>
    </source>
</reference>
<dbReference type="OrthoDB" id="409395at2759"/>
<keyword evidence="3" id="KW-1185">Reference proteome</keyword>
<dbReference type="EMBL" id="CCKQ01015511">
    <property type="protein sequence ID" value="CDW87324.1"/>
    <property type="molecule type" value="Genomic_DNA"/>
</dbReference>
<dbReference type="Pfam" id="PF05096">
    <property type="entry name" value="Glu_cyclase_2"/>
    <property type="match status" value="1"/>
</dbReference>
<dbReference type="InParanoid" id="A0A078AYT3"/>
<gene>
    <name evidence="2" type="primary">Contig14657.g15615</name>
    <name evidence="2" type="ORF">STYLEM_16427</name>
</gene>
<dbReference type="Proteomes" id="UP000039865">
    <property type="component" value="Unassembled WGS sequence"/>
</dbReference>
<dbReference type="InterPro" id="IPR007788">
    <property type="entry name" value="QCT"/>
</dbReference>
<protein>
    <submittedName>
        <fullName evidence="2">Glutamine cyclotransferase</fullName>
    </submittedName>
</protein>
<dbReference type="PANTHER" id="PTHR31270:SF1">
    <property type="entry name" value="GLUTAMINYL-PEPTIDE CYCLOTRANSFERASE"/>
    <property type="match status" value="1"/>
</dbReference>
<dbReference type="PANTHER" id="PTHR31270">
    <property type="entry name" value="GLUTAMINYL-PEPTIDE CYCLOTRANSFERASE"/>
    <property type="match status" value="1"/>
</dbReference>
<dbReference type="GO" id="GO:0016603">
    <property type="term" value="F:glutaminyl-peptide cyclotransferase activity"/>
    <property type="evidence" value="ECO:0007669"/>
    <property type="project" value="InterPro"/>
</dbReference>
<dbReference type="OMA" id="YKDHEVH"/>
<organism evidence="2 3">
    <name type="scientific">Stylonychia lemnae</name>
    <name type="common">Ciliate</name>
    <dbReference type="NCBI Taxonomy" id="5949"/>
    <lineage>
        <taxon>Eukaryota</taxon>
        <taxon>Sar</taxon>
        <taxon>Alveolata</taxon>
        <taxon>Ciliophora</taxon>
        <taxon>Intramacronucleata</taxon>
        <taxon>Spirotrichea</taxon>
        <taxon>Stichotrichia</taxon>
        <taxon>Sporadotrichida</taxon>
        <taxon>Oxytrichidae</taxon>
        <taxon>Stylonychinae</taxon>
        <taxon>Stylonychia</taxon>
    </lineage>
</organism>
<evidence type="ECO:0000256" key="1">
    <source>
        <dbReference type="SAM" id="Phobius"/>
    </source>
</evidence>
<name>A0A078AYT3_STYLE</name>
<feature type="transmembrane region" description="Helical" evidence="1">
    <location>
        <begin position="7"/>
        <end position="27"/>
    </location>
</feature>
<keyword evidence="1" id="KW-0472">Membrane</keyword>
<dbReference type="InterPro" id="IPR011044">
    <property type="entry name" value="Quino_amine_DH_bsu"/>
</dbReference>
<proteinExistence type="predicted"/>
<evidence type="ECO:0000313" key="3">
    <source>
        <dbReference type="Proteomes" id="UP000039865"/>
    </source>
</evidence>
<evidence type="ECO:0000313" key="2">
    <source>
        <dbReference type="EMBL" id="CDW87324.1"/>
    </source>
</evidence>
<keyword evidence="1" id="KW-0812">Transmembrane</keyword>
<dbReference type="AlphaFoldDB" id="A0A078AYT3"/>
<accession>A0A078AYT3</accession>
<dbReference type="SUPFAM" id="SSF50969">
    <property type="entry name" value="YVTN repeat-like/Quinoprotein amine dehydrogenase"/>
    <property type="match status" value="1"/>
</dbReference>